<evidence type="ECO:0000313" key="7">
    <source>
        <dbReference type="Proteomes" id="UP001479436"/>
    </source>
</evidence>
<dbReference type="Gene3D" id="1.20.80.10">
    <property type="match status" value="1"/>
</dbReference>
<evidence type="ECO:0000256" key="1">
    <source>
        <dbReference type="ARBA" id="ARBA00005567"/>
    </source>
</evidence>
<reference evidence="6 7" key="1">
    <citation type="submission" date="2023-04" db="EMBL/GenBank/DDBJ databases">
        <title>Genome of Basidiobolus ranarum AG-B5.</title>
        <authorList>
            <person name="Stajich J.E."/>
            <person name="Carter-House D."/>
            <person name="Gryganskyi A."/>
        </authorList>
    </citation>
    <scope>NUCLEOTIDE SEQUENCE [LARGE SCALE GENOMIC DNA]</scope>
    <source>
        <strain evidence="6 7">AG-B5</strain>
    </source>
</reference>
<dbReference type="InterPro" id="IPR035984">
    <property type="entry name" value="Acyl-CoA-binding_sf"/>
</dbReference>
<gene>
    <name evidence="6" type="primary">ACBD5_2</name>
    <name evidence="6" type="ORF">K7432_013210</name>
</gene>
<evidence type="ECO:0000256" key="3">
    <source>
        <dbReference type="SAM" id="Coils"/>
    </source>
</evidence>
<dbReference type="PANTHER" id="PTHR23310:SF62">
    <property type="entry name" value="ACYL-COA BINDING PROTEIN 1, ISOFORM A"/>
    <property type="match status" value="1"/>
</dbReference>
<dbReference type="InterPro" id="IPR000582">
    <property type="entry name" value="Acyl-CoA-binding_protein"/>
</dbReference>
<feature type="coiled-coil region" evidence="3">
    <location>
        <begin position="243"/>
        <end position="277"/>
    </location>
</feature>
<feature type="domain" description="ACB" evidence="5">
    <location>
        <begin position="11"/>
        <end position="101"/>
    </location>
</feature>
<proteinExistence type="inferred from homology"/>
<comment type="similarity">
    <text evidence="1">Belongs to the ACBP family.</text>
</comment>
<keyword evidence="3" id="KW-0175">Coiled coil</keyword>
<dbReference type="InterPro" id="IPR014352">
    <property type="entry name" value="FERM/acyl-CoA-bd_prot_sf"/>
</dbReference>
<accession>A0ABR2WJM0</accession>
<name>A0ABR2WJM0_9FUNG</name>
<protein>
    <submittedName>
        <fullName evidence="6">Acyl-CoA binding domain containing 5</fullName>
    </submittedName>
</protein>
<evidence type="ECO:0000256" key="4">
    <source>
        <dbReference type="SAM" id="MobiDB-lite"/>
    </source>
</evidence>
<feature type="compositionally biased region" description="Polar residues" evidence="4">
    <location>
        <begin position="168"/>
        <end position="178"/>
    </location>
</feature>
<dbReference type="PANTHER" id="PTHR23310">
    <property type="entry name" value="ACYL-COA-BINDING PROTEIN, ACBP"/>
    <property type="match status" value="1"/>
</dbReference>
<dbReference type="EMBL" id="JASJQH010001263">
    <property type="protein sequence ID" value="KAK9761692.1"/>
    <property type="molecule type" value="Genomic_DNA"/>
</dbReference>
<dbReference type="PROSITE" id="PS51228">
    <property type="entry name" value="ACB_2"/>
    <property type="match status" value="1"/>
</dbReference>
<dbReference type="SUPFAM" id="SSF47027">
    <property type="entry name" value="Acyl-CoA binding protein"/>
    <property type="match status" value="1"/>
</dbReference>
<keyword evidence="7" id="KW-1185">Reference proteome</keyword>
<evidence type="ECO:0000259" key="5">
    <source>
        <dbReference type="PROSITE" id="PS51228"/>
    </source>
</evidence>
<sequence length="356" mass="40655">MTNPIQPDQFTSARFQKALQIISSLPVDNSTLNPTIQERLEFYGLYKQATVGNCTIPKPPIYDLVARSKWESWCSYKDIKELHAKEKYVELLVQFLKKFPDIPQANTLVNAFERSRRGSDPEMSNVSNEVLAKSESDTDSPVPLDEGDLYSDEDQMAQSGSIVEVPRPNTSYASRKSRNYSTIADYPDQLLSSHQYNSEENNNLGHSSPSLRSSRYLGNMAYPQTLVRSGNDYRDDGGESSSNPEAERALEYLQTQVAALNERIEILRREIIDREKKKQLEKHGVKHAIKTIFKHTFIDFVIATIVFGYFYRKGHPLAIIIGAQLRQHLSQIFLAVMRTLKDAPNLWKLIKRSPHQ</sequence>
<comment type="caution">
    <text evidence="6">The sequence shown here is derived from an EMBL/GenBank/DDBJ whole genome shotgun (WGS) entry which is preliminary data.</text>
</comment>
<feature type="region of interest" description="Disordered" evidence="4">
    <location>
        <begin position="115"/>
        <end position="178"/>
    </location>
</feature>
<feature type="compositionally biased region" description="Acidic residues" evidence="4">
    <location>
        <begin position="145"/>
        <end position="155"/>
    </location>
</feature>
<dbReference type="Proteomes" id="UP001479436">
    <property type="component" value="Unassembled WGS sequence"/>
</dbReference>
<evidence type="ECO:0000256" key="2">
    <source>
        <dbReference type="ARBA" id="ARBA00023121"/>
    </source>
</evidence>
<evidence type="ECO:0000313" key="6">
    <source>
        <dbReference type="EMBL" id="KAK9761692.1"/>
    </source>
</evidence>
<organism evidence="6 7">
    <name type="scientific">Basidiobolus ranarum</name>
    <dbReference type="NCBI Taxonomy" id="34480"/>
    <lineage>
        <taxon>Eukaryota</taxon>
        <taxon>Fungi</taxon>
        <taxon>Fungi incertae sedis</taxon>
        <taxon>Zoopagomycota</taxon>
        <taxon>Entomophthoromycotina</taxon>
        <taxon>Basidiobolomycetes</taxon>
        <taxon>Basidiobolales</taxon>
        <taxon>Basidiobolaceae</taxon>
        <taxon>Basidiobolus</taxon>
    </lineage>
</organism>
<keyword evidence="2" id="KW-0446">Lipid-binding</keyword>
<dbReference type="Pfam" id="PF00887">
    <property type="entry name" value="ACBP"/>
    <property type="match status" value="1"/>
</dbReference>